<proteinExistence type="predicted"/>
<evidence type="ECO:0000256" key="1">
    <source>
        <dbReference type="SAM" id="MobiDB-lite"/>
    </source>
</evidence>
<feature type="region of interest" description="Disordered" evidence="1">
    <location>
        <begin position="32"/>
        <end position="161"/>
    </location>
</feature>
<gene>
    <name evidence="2" type="ORF">POVWA2_002000</name>
</gene>
<reference evidence="3" key="1">
    <citation type="submission" date="2016-05" db="EMBL/GenBank/DDBJ databases">
        <authorList>
            <person name="Naeem Raeece"/>
        </authorList>
    </citation>
    <scope>NUCLEOTIDE SEQUENCE [LARGE SCALE GENOMIC DNA]</scope>
</reference>
<dbReference type="EMBL" id="FLRE01000008">
    <property type="protein sequence ID" value="SBT31024.1"/>
    <property type="molecule type" value="Genomic_DNA"/>
</dbReference>
<dbReference type="PANTHER" id="PTHR13950:SF9">
    <property type="entry name" value="RABCONNECTIN-3A"/>
    <property type="match status" value="1"/>
</dbReference>
<organism evidence="2 3">
    <name type="scientific">Plasmodium ovale wallikeri</name>
    <dbReference type="NCBI Taxonomy" id="864142"/>
    <lineage>
        <taxon>Eukaryota</taxon>
        <taxon>Sar</taxon>
        <taxon>Alveolata</taxon>
        <taxon>Apicomplexa</taxon>
        <taxon>Aconoidasida</taxon>
        <taxon>Haemosporida</taxon>
        <taxon>Plasmodiidae</taxon>
        <taxon>Plasmodium</taxon>
        <taxon>Plasmodium (Plasmodium)</taxon>
    </lineage>
</organism>
<dbReference type="InterPro" id="IPR052208">
    <property type="entry name" value="DmX-like/RAVE_component"/>
</dbReference>
<dbReference type="Proteomes" id="UP000078550">
    <property type="component" value="Unassembled WGS sequence"/>
</dbReference>
<feature type="compositionally biased region" description="Basic and acidic residues" evidence="1">
    <location>
        <begin position="39"/>
        <end position="103"/>
    </location>
</feature>
<evidence type="ECO:0000313" key="3">
    <source>
        <dbReference type="Proteomes" id="UP000078550"/>
    </source>
</evidence>
<feature type="region of interest" description="Disordered" evidence="1">
    <location>
        <begin position="290"/>
        <end position="348"/>
    </location>
</feature>
<accession>A0A1A8YHJ9</accession>
<dbReference type="AlphaFoldDB" id="A0A1A8YHJ9"/>
<dbReference type="PANTHER" id="PTHR13950">
    <property type="entry name" value="RABCONNECTIN-RELATED"/>
    <property type="match status" value="1"/>
</dbReference>
<feature type="compositionally biased region" description="Polar residues" evidence="1">
    <location>
        <begin position="151"/>
        <end position="161"/>
    </location>
</feature>
<feature type="compositionally biased region" description="Polar residues" evidence="1">
    <location>
        <begin position="335"/>
        <end position="347"/>
    </location>
</feature>
<protein>
    <submittedName>
        <fullName evidence="2">Uncharacterized protein</fullName>
    </submittedName>
</protein>
<sequence>MKKREEKRKLCIDAYLQVSPSRSIHQIRAYVSKRRKQNLLKEKERERTSERRIAQEKPADQQPVERENKREARHERKGEERRGKKRKEEERRGKKRKEEERRGKERRRQRFAPNIEVTFGKKGFEENISGRDATVGRRRRGERRRRMDMSHNGQENTEKCSNVCSDEYNNEKFVHIERKLKVNRNNFLKETEQRCEGYAQSYNSYDIFPYGGLYYNDIIIKDVLKLTCKNYDDVGNRSTQDGHADGEYYLFLGAGLMKEEHVRKKHRSKNKMVFVLFINEMMLNRLRREQNESNRGNTRWGGDNHSKASAQLEQHQWQHQQQKGNRCESREGLTSDCQTGQVASNERGTAEVVSNYHRDKVNGTHFVSEKKRKIERSNRLKDLDDVLNEKIRNKNMFIKTRASFFYEDIRDKEGGTCTDVNRNKKNVDFESFYNHRKNENEHNTRKNNDVIYSGVPYERVVWPESGASAQIPKHGQEENTYDGSDCHHDGDNYDYDYYANRYYSNRYYDHYYDYDYDEYGNPIGGTSSARNVYADRSSVFLLSVLHHQDSVCSVKWKEGTYEKFSILVSICFDGYMYIWKEHLNCQNKMTFVSICRIYISSFERMVNSIKWCWVDKEEKYERYNFILNGNSNDMNLSKNEYLIVYGSRDDSGWYDTKGGSECGCFRTDGNCYPCRGEYTDGSFYPCDGNCINGRCDKSPSLCRNGSKIRNYARFDEFSSNNNEGGESMLFSVYAIFNIYDNNIHIKNILKYENVPIHLNFQYVMKAKINYDLMNTSLIPMYTDDTYIPDNEYNIKYGKWKIKKVYEYADSLLINNDLLTHSHVPPFSDVYMSQFALMSSSESDSANRSGCSCRGSRHNKERKKDYFLLFQKLLSAVNNLMPPFSIKLSTYDADIYKVSIKPSDIWVKKKKSVSVRYLLDYRNCNPSSNRKGKYAQKMGTQKMYGQKMGNQKVLTLEEKNIEALHYDVHFSTCQDVFILINSITNKMYLYDFPSCIKRKEYFPSLSHNQREIITEDCTIVDVKGSIDIHPYGKKQNNSGRMHSNRSKVPYGKNTLYGAKQNSCKANSEESWREDPSDALAGDNIHGEAHNKSGKRKMTKKGDTKREKKKTRKRKRMEFPLLPQKRDNRIV</sequence>
<dbReference type="GO" id="GO:0007035">
    <property type="term" value="P:vacuolar acidification"/>
    <property type="evidence" value="ECO:0007669"/>
    <property type="project" value="TreeGrafter"/>
</dbReference>
<feature type="compositionally biased region" description="Basic and acidic residues" evidence="1">
    <location>
        <begin position="1065"/>
        <end position="1074"/>
    </location>
</feature>
<feature type="compositionally biased region" description="Basic residues" evidence="1">
    <location>
        <begin position="1105"/>
        <end position="1114"/>
    </location>
</feature>
<name>A0A1A8YHJ9_PLAOA</name>
<feature type="compositionally biased region" description="Basic residues" evidence="1">
    <location>
        <begin position="136"/>
        <end position="146"/>
    </location>
</feature>
<feature type="region of interest" description="Disordered" evidence="1">
    <location>
        <begin position="1030"/>
        <end position="1129"/>
    </location>
</feature>
<evidence type="ECO:0000313" key="2">
    <source>
        <dbReference type="EMBL" id="SBT31024.1"/>
    </source>
</evidence>
<dbReference type="GO" id="GO:0043291">
    <property type="term" value="C:RAVE complex"/>
    <property type="evidence" value="ECO:0007669"/>
    <property type="project" value="TreeGrafter"/>
</dbReference>